<dbReference type="SUPFAM" id="SSF55874">
    <property type="entry name" value="ATPase domain of HSP90 chaperone/DNA topoisomerase II/histidine kinase"/>
    <property type="match status" value="1"/>
</dbReference>
<keyword evidence="1" id="KW-0812">Transmembrane</keyword>
<proteinExistence type="predicted"/>
<gene>
    <name evidence="4" type="ORF">INP51_12205</name>
</gene>
<dbReference type="Proteomes" id="UP000593601">
    <property type="component" value="Chromosome"/>
</dbReference>
<name>A0A7M2RHE4_9FIRM</name>
<feature type="transmembrane region" description="Helical" evidence="1">
    <location>
        <begin position="282"/>
        <end position="302"/>
    </location>
</feature>
<reference evidence="4 5" key="1">
    <citation type="submission" date="2020-10" db="EMBL/GenBank/DDBJ databases">
        <title>Blautia liquoris sp.nov., isolated from the mud in a fermentation cellar used for the production of Chinese strong-flavoured liquor.</title>
        <authorList>
            <person name="Lu L."/>
        </authorList>
    </citation>
    <scope>NUCLEOTIDE SEQUENCE [LARGE SCALE GENOMIC DNA]</scope>
    <source>
        <strain evidence="4 5">LZLJ-3</strain>
    </source>
</reference>
<evidence type="ECO:0000313" key="5">
    <source>
        <dbReference type="Proteomes" id="UP000593601"/>
    </source>
</evidence>
<dbReference type="Pfam" id="PF02518">
    <property type="entry name" value="HATPase_c"/>
    <property type="match status" value="1"/>
</dbReference>
<sequence length="577" mass="67643">MKKMLNMKSFKKMILLILLICVCFYLLGLFSNQYSKKVVTEKIMEQMDVKAEVWKDDLEQQIDSLLLAQSNLSQDTKLSEINLTWEYMTQYEQYRSTVELSERLREIKVLHSLVESIKVYFENTKISISSGYPMKDYFEKIDFFEYNQIKIDRDRGIYITTYFPVGMPKGKENHTAYCVRSYLPFADICNFLNPDLYRTKDGLVLLYDTKGNLLSPNISGGKGFKPDKEMLTLVSEKIKVSENDEQFRLKEKDYGSCIYMDDIGIWMVYLYPRDNVTQPLGFFNFLNLGLTVLAVILFVLYASYTNHIIAKPLGKIIRAMEQQKDSYMIVDKQKDEFGKIYDRYNHMIDDMKKLMSDKIEAQYQSKMAEFRQLQYQIQPHFLYNSIFMIYRMAKYDENEEIAEYTKHLGQYYQYITKNTDSFVKMEQEMGHLKNYLYIQETRFGNRIRIEVDEINDHVKNLYIAPMLIQPIVENAYEHGLKDIAADGWIHIQVMLEGEDFIFRVEDNGIGIPDRELKRIQAQIYSTDIGLIEVHGLTNIQARVSSIYGKDSGIEIDNRPEGGVQITLRLAGVNLKNV</sequence>
<keyword evidence="4" id="KW-0418">Kinase</keyword>
<dbReference type="Pfam" id="PF06580">
    <property type="entry name" value="His_kinase"/>
    <property type="match status" value="1"/>
</dbReference>
<dbReference type="InterPro" id="IPR003594">
    <property type="entry name" value="HATPase_dom"/>
</dbReference>
<dbReference type="InterPro" id="IPR050640">
    <property type="entry name" value="Bact_2-comp_sensor_kinase"/>
</dbReference>
<accession>A0A7M2RHE4</accession>
<feature type="domain" description="Signal transduction histidine kinase internal region" evidence="3">
    <location>
        <begin position="368"/>
        <end position="447"/>
    </location>
</feature>
<dbReference type="Gene3D" id="6.10.340.10">
    <property type="match status" value="1"/>
</dbReference>
<keyword evidence="5" id="KW-1185">Reference proteome</keyword>
<dbReference type="EMBL" id="CP063304">
    <property type="protein sequence ID" value="QOV18760.1"/>
    <property type="molecule type" value="Genomic_DNA"/>
</dbReference>
<keyword evidence="1" id="KW-1133">Transmembrane helix</keyword>
<keyword evidence="4" id="KW-0808">Transferase</keyword>
<evidence type="ECO:0000313" key="4">
    <source>
        <dbReference type="EMBL" id="QOV18760.1"/>
    </source>
</evidence>
<dbReference type="GO" id="GO:0016020">
    <property type="term" value="C:membrane"/>
    <property type="evidence" value="ECO:0007669"/>
    <property type="project" value="InterPro"/>
</dbReference>
<dbReference type="GO" id="GO:0000155">
    <property type="term" value="F:phosphorelay sensor kinase activity"/>
    <property type="evidence" value="ECO:0007669"/>
    <property type="project" value="InterPro"/>
</dbReference>
<keyword evidence="1" id="KW-0472">Membrane</keyword>
<dbReference type="PANTHER" id="PTHR34220:SF7">
    <property type="entry name" value="SENSOR HISTIDINE KINASE YPDA"/>
    <property type="match status" value="1"/>
</dbReference>
<evidence type="ECO:0000259" key="2">
    <source>
        <dbReference type="Pfam" id="PF02518"/>
    </source>
</evidence>
<dbReference type="InterPro" id="IPR010559">
    <property type="entry name" value="Sig_transdc_His_kin_internal"/>
</dbReference>
<dbReference type="PANTHER" id="PTHR34220">
    <property type="entry name" value="SENSOR HISTIDINE KINASE YPDA"/>
    <property type="match status" value="1"/>
</dbReference>
<dbReference type="RefSeq" id="WP_193735122.1">
    <property type="nucleotide sequence ID" value="NZ_CP063304.1"/>
</dbReference>
<organism evidence="4 5">
    <name type="scientific">Blautia liquoris</name>
    <dbReference type="NCBI Taxonomy" id="2779518"/>
    <lineage>
        <taxon>Bacteria</taxon>
        <taxon>Bacillati</taxon>
        <taxon>Bacillota</taxon>
        <taxon>Clostridia</taxon>
        <taxon>Lachnospirales</taxon>
        <taxon>Lachnospiraceae</taxon>
        <taxon>Blautia</taxon>
    </lineage>
</organism>
<feature type="domain" description="Histidine kinase/HSP90-like ATPase" evidence="2">
    <location>
        <begin position="467"/>
        <end position="569"/>
    </location>
</feature>
<evidence type="ECO:0000256" key="1">
    <source>
        <dbReference type="SAM" id="Phobius"/>
    </source>
</evidence>
<dbReference type="InterPro" id="IPR036890">
    <property type="entry name" value="HATPase_C_sf"/>
</dbReference>
<dbReference type="KEGG" id="bliq:INP51_12205"/>
<dbReference type="AlphaFoldDB" id="A0A7M2RHE4"/>
<protein>
    <submittedName>
        <fullName evidence="4">Histidine kinase</fullName>
    </submittedName>
</protein>
<dbReference type="Gene3D" id="3.30.565.10">
    <property type="entry name" value="Histidine kinase-like ATPase, C-terminal domain"/>
    <property type="match status" value="1"/>
</dbReference>
<evidence type="ECO:0000259" key="3">
    <source>
        <dbReference type="Pfam" id="PF06580"/>
    </source>
</evidence>